<name>D8TBB1_SELML</name>
<feature type="coiled-coil region" evidence="1">
    <location>
        <begin position="204"/>
        <end position="231"/>
    </location>
</feature>
<dbReference type="EMBL" id="GL377708">
    <property type="protein sequence ID" value="EFJ06056.1"/>
    <property type="molecule type" value="Genomic_DNA"/>
</dbReference>
<gene>
    <name evidence="4" type="ORF">SELMODRAFT_431034</name>
</gene>
<sequence length="333" mass="37872">MDLWFQSSAVIVLLGLFEDTNLLCPDKFSPKVLQSLQSWWQDYVWSLKLEDIAAGKVIRCKPLLGAHKRFPGLYVRRMYDSLFAEICSESGYANGDWLCHLNGNSGVGKLAFLWYFIIRGAIELRDTDIDEELLILYESAGFIWEFKGNTLHVAKRDNVTLDTWCSVLVAASPAAENVKAAKADWKKTVMYMYPWEEDEYAGLVELWKIHYQNLKAEIETLRASLRSLERWANVKYKFGDTMVQISSGSADLVQLPILKESVQQMLREDVKEQGRPARQSRTASSCHPVAAEALQTHISALRAWNDIYAGTRTNDAGEDLRRDEGLSSNKNAY</sequence>
<dbReference type="AlphaFoldDB" id="D8TBB1"/>
<feature type="region of interest" description="Disordered" evidence="2">
    <location>
        <begin position="314"/>
        <end position="333"/>
    </location>
</feature>
<keyword evidence="3" id="KW-0732">Signal</keyword>
<proteinExistence type="predicted"/>
<reference evidence="4 5" key="1">
    <citation type="journal article" date="2011" name="Science">
        <title>The Selaginella genome identifies genetic changes associated with the evolution of vascular plants.</title>
        <authorList>
            <person name="Banks J.A."/>
            <person name="Nishiyama T."/>
            <person name="Hasebe M."/>
            <person name="Bowman J.L."/>
            <person name="Gribskov M."/>
            <person name="dePamphilis C."/>
            <person name="Albert V.A."/>
            <person name="Aono N."/>
            <person name="Aoyama T."/>
            <person name="Ambrose B.A."/>
            <person name="Ashton N.W."/>
            <person name="Axtell M.J."/>
            <person name="Barker E."/>
            <person name="Barker M.S."/>
            <person name="Bennetzen J.L."/>
            <person name="Bonawitz N.D."/>
            <person name="Chapple C."/>
            <person name="Cheng C."/>
            <person name="Correa L.G."/>
            <person name="Dacre M."/>
            <person name="DeBarry J."/>
            <person name="Dreyer I."/>
            <person name="Elias M."/>
            <person name="Engstrom E.M."/>
            <person name="Estelle M."/>
            <person name="Feng L."/>
            <person name="Finet C."/>
            <person name="Floyd S.K."/>
            <person name="Frommer W.B."/>
            <person name="Fujita T."/>
            <person name="Gramzow L."/>
            <person name="Gutensohn M."/>
            <person name="Harholt J."/>
            <person name="Hattori M."/>
            <person name="Heyl A."/>
            <person name="Hirai T."/>
            <person name="Hiwatashi Y."/>
            <person name="Ishikawa M."/>
            <person name="Iwata M."/>
            <person name="Karol K.G."/>
            <person name="Koehler B."/>
            <person name="Kolukisaoglu U."/>
            <person name="Kubo M."/>
            <person name="Kurata T."/>
            <person name="Lalonde S."/>
            <person name="Li K."/>
            <person name="Li Y."/>
            <person name="Litt A."/>
            <person name="Lyons E."/>
            <person name="Manning G."/>
            <person name="Maruyama T."/>
            <person name="Michael T.P."/>
            <person name="Mikami K."/>
            <person name="Miyazaki S."/>
            <person name="Morinaga S."/>
            <person name="Murata T."/>
            <person name="Mueller-Roeber B."/>
            <person name="Nelson D.R."/>
            <person name="Obara M."/>
            <person name="Oguri Y."/>
            <person name="Olmstead R.G."/>
            <person name="Onodera N."/>
            <person name="Petersen B.L."/>
            <person name="Pils B."/>
            <person name="Prigge M."/>
            <person name="Rensing S.A."/>
            <person name="Riano-Pachon D.M."/>
            <person name="Roberts A.W."/>
            <person name="Sato Y."/>
            <person name="Scheller H.V."/>
            <person name="Schulz B."/>
            <person name="Schulz C."/>
            <person name="Shakirov E.V."/>
            <person name="Shibagaki N."/>
            <person name="Shinohara N."/>
            <person name="Shippen D.E."/>
            <person name="Soerensen I."/>
            <person name="Sotooka R."/>
            <person name="Sugimoto N."/>
            <person name="Sugita M."/>
            <person name="Sumikawa N."/>
            <person name="Tanurdzic M."/>
            <person name="Theissen G."/>
            <person name="Ulvskov P."/>
            <person name="Wakazuki S."/>
            <person name="Weng J.K."/>
            <person name="Willats W.W."/>
            <person name="Wipf D."/>
            <person name="Wolf P.G."/>
            <person name="Yang L."/>
            <person name="Zimmer A.D."/>
            <person name="Zhu Q."/>
            <person name="Mitros T."/>
            <person name="Hellsten U."/>
            <person name="Loque D."/>
            <person name="Otillar R."/>
            <person name="Salamov A."/>
            <person name="Schmutz J."/>
            <person name="Shapiro H."/>
            <person name="Lindquist E."/>
            <person name="Lucas S."/>
            <person name="Rokhsar D."/>
            <person name="Grigoriev I.V."/>
        </authorList>
    </citation>
    <scope>NUCLEOTIDE SEQUENCE [LARGE SCALE GENOMIC DNA]</scope>
</reference>
<protein>
    <submittedName>
        <fullName evidence="4">Uncharacterized protein</fullName>
    </submittedName>
</protein>
<keyword evidence="1" id="KW-0175">Coiled coil</keyword>
<evidence type="ECO:0000313" key="5">
    <source>
        <dbReference type="Proteomes" id="UP000001514"/>
    </source>
</evidence>
<organism evidence="5">
    <name type="scientific">Selaginella moellendorffii</name>
    <name type="common">Spikemoss</name>
    <dbReference type="NCBI Taxonomy" id="88036"/>
    <lineage>
        <taxon>Eukaryota</taxon>
        <taxon>Viridiplantae</taxon>
        <taxon>Streptophyta</taxon>
        <taxon>Embryophyta</taxon>
        <taxon>Tracheophyta</taxon>
        <taxon>Lycopodiopsida</taxon>
        <taxon>Selaginellales</taxon>
        <taxon>Selaginellaceae</taxon>
        <taxon>Selaginella</taxon>
    </lineage>
</organism>
<dbReference type="Gramene" id="EFJ06056">
    <property type="protein sequence ID" value="EFJ06056"/>
    <property type="gene ID" value="SELMODRAFT_431034"/>
</dbReference>
<dbReference type="InParanoid" id="D8TBB1"/>
<evidence type="ECO:0000256" key="3">
    <source>
        <dbReference type="SAM" id="SignalP"/>
    </source>
</evidence>
<dbReference type="Proteomes" id="UP000001514">
    <property type="component" value="Unassembled WGS sequence"/>
</dbReference>
<evidence type="ECO:0000256" key="1">
    <source>
        <dbReference type="SAM" id="Coils"/>
    </source>
</evidence>
<dbReference type="HOGENOM" id="CLU_835209_0_0_1"/>
<feature type="signal peptide" evidence="3">
    <location>
        <begin position="1"/>
        <end position="22"/>
    </location>
</feature>
<evidence type="ECO:0000256" key="2">
    <source>
        <dbReference type="SAM" id="MobiDB-lite"/>
    </source>
</evidence>
<keyword evidence="5" id="KW-1185">Reference proteome</keyword>
<dbReference type="InterPro" id="IPR052980">
    <property type="entry name" value="Crinkler_effector"/>
</dbReference>
<feature type="chain" id="PRO_5003123463" evidence="3">
    <location>
        <begin position="23"/>
        <end position="333"/>
    </location>
</feature>
<accession>D8TBB1</accession>
<dbReference type="KEGG" id="smo:SELMODRAFT_431034"/>
<dbReference type="PANTHER" id="PTHR33129:SF3">
    <property type="entry name" value="HOT SPOT (RHS) PROTEIN, PUTATIVE-RELATED"/>
    <property type="match status" value="1"/>
</dbReference>
<evidence type="ECO:0000313" key="4">
    <source>
        <dbReference type="EMBL" id="EFJ06056.1"/>
    </source>
</evidence>
<dbReference type="PANTHER" id="PTHR33129">
    <property type="entry name" value="PROTEIN KINASE DOMAIN-CONTAINING PROTEIN-RELATED"/>
    <property type="match status" value="1"/>
</dbReference>